<gene>
    <name evidence="1" type="ORF">A3F24_00780</name>
</gene>
<name>A0A1G1Z5H9_9BACT</name>
<dbReference type="AlphaFoldDB" id="A0A1G1Z5H9"/>
<evidence type="ECO:0000313" key="2">
    <source>
        <dbReference type="Proteomes" id="UP000178515"/>
    </source>
</evidence>
<evidence type="ECO:0000313" key="1">
    <source>
        <dbReference type="EMBL" id="OGY59784.1"/>
    </source>
</evidence>
<protein>
    <recommendedName>
        <fullName evidence="3">Glycosyltransferase 2-like domain-containing protein</fullName>
    </recommendedName>
</protein>
<proteinExistence type="predicted"/>
<dbReference type="InterPro" id="IPR029044">
    <property type="entry name" value="Nucleotide-diphossugar_trans"/>
</dbReference>
<accession>A0A1G1Z5H9</accession>
<dbReference type="SUPFAM" id="SSF53448">
    <property type="entry name" value="Nucleotide-diphospho-sugar transferases"/>
    <property type="match status" value="1"/>
</dbReference>
<organism evidence="1 2">
    <name type="scientific">Candidatus Colwellbacteria bacterium RIFCSPHIGHO2_12_FULL_44_17</name>
    <dbReference type="NCBI Taxonomy" id="1797689"/>
    <lineage>
        <taxon>Bacteria</taxon>
        <taxon>Candidatus Colwelliibacteriota</taxon>
    </lineage>
</organism>
<comment type="caution">
    <text evidence="1">The sequence shown here is derived from an EMBL/GenBank/DDBJ whole genome shotgun (WGS) entry which is preliminary data.</text>
</comment>
<dbReference type="GO" id="GO:0006487">
    <property type="term" value="P:protein N-linked glycosylation"/>
    <property type="evidence" value="ECO:0007669"/>
    <property type="project" value="TreeGrafter"/>
</dbReference>
<dbReference type="EMBL" id="MHIX01000009">
    <property type="protein sequence ID" value="OGY59784.1"/>
    <property type="molecule type" value="Genomic_DNA"/>
</dbReference>
<dbReference type="PANTHER" id="PTHR10859">
    <property type="entry name" value="GLYCOSYL TRANSFERASE"/>
    <property type="match status" value="1"/>
</dbReference>
<dbReference type="PANTHER" id="PTHR10859:SF91">
    <property type="entry name" value="DOLICHYL-PHOSPHATE BETA-GLUCOSYLTRANSFERASE"/>
    <property type="match status" value="1"/>
</dbReference>
<dbReference type="STRING" id="1797689.A3F24_00780"/>
<evidence type="ECO:0008006" key="3">
    <source>
        <dbReference type="Google" id="ProtNLM"/>
    </source>
</evidence>
<sequence>MPKPHLSIILPFRDSERELFALTLLKLDEALSTSDYSYEVLILEENARVELHPYSQEFTGLFKKTKWFENDTVRGVGDLFRQGMLKARGTFRLFLEPFAISSFEGISKALALCGKGSEIVIGRRTLRTLRFEASRSAFFRARTVLTTLFTELSRIIFHYDTRSGFVLLSGETADKLALLMRVQNSGFIQELLILGKRFDFTAVSHPIVWQPSPNHLTLREKFVSFLQSFKVRLWIKKGKYDT</sequence>
<dbReference type="Proteomes" id="UP000178515">
    <property type="component" value="Unassembled WGS sequence"/>
</dbReference>
<reference evidence="1 2" key="1">
    <citation type="journal article" date="2016" name="Nat. Commun.">
        <title>Thousands of microbial genomes shed light on interconnected biogeochemical processes in an aquifer system.</title>
        <authorList>
            <person name="Anantharaman K."/>
            <person name="Brown C.T."/>
            <person name="Hug L.A."/>
            <person name="Sharon I."/>
            <person name="Castelle C.J."/>
            <person name="Probst A.J."/>
            <person name="Thomas B.C."/>
            <person name="Singh A."/>
            <person name="Wilkins M.J."/>
            <person name="Karaoz U."/>
            <person name="Brodie E.L."/>
            <person name="Williams K.H."/>
            <person name="Hubbard S.S."/>
            <person name="Banfield J.F."/>
        </authorList>
    </citation>
    <scope>NUCLEOTIDE SEQUENCE [LARGE SCALE GENOMIC DNA]</scope>
</reference>